<dbReference type="InterPro" id="IPR051660">
    <property type="entry name" value="BPI_fold-BPI/LBP"/>
</dbReference>
<keyword evidence="4" id="KW-1185">Reference proteome</keyword>
<dbReference type="GO" id="GO:0008289">
    <property type="term" value="F:lipid binding"/>
    <property type="evidence" value="ECO:0007669"/>
    <property type="project" value="InterPro"/>
</dbReference>
<dbReference type="Pfam" id="PF02886">
    <property type="entry name" value="LBP_BPI_CETP_C"/>
    <property type="match status" value="1"/>
</dbReference>
<dbReference type="Gene3D" id="3.15.20.10">
    <property type="entry name" value="Bactericidal permeability-increasing protein, domain 2"/>
    <property type="match status" value="1"/>
</dbReference>
<feature type="domain" description="Lipid-binding serum glycoprotein N-terminal" evidence="1">
    <location>
        <begin position="2"/>
        <end position="114"/>
    </location>
</feature>
<evidence type="ECO:0000259" key="2">
    <source>
        <dbReference type="Pfam" id="PF02886"/>
    </source>
</evidence>
<feature type="domain" description="Lipid-binding serum glycoprotein C-terminal" evidence="2">
    <location>
        <begin position="219"/>
        <end position="313"/>
    </location>
</feature>
<dbReference type="EMBL" id="VZSO01000166">
    <property type="protein sequence ID" value="NWZ25419.1"/>
    <property type="molecule type" value="Genomic_DNA"/>
</dbReference>
<name>A0A7K7L525_9AVES</name>
<dbReference type="AlphaFoldDB" id="A0A7K7L525"/>
<dbReference type="InterPro" id="IPR017943">
    <property type="entry name" value="Bactericidal_perm-incr_a/b_dom"/>
</dbReference>
<evidence type="ECO:0000259" key="1">
    <source>
        <dbReference type="Pfam" id="PF01273"/>
    </source>
</evidence>
<sequence>TDLRPPEISLTLSPGVGLFMAVLVRMTIAGRSFIGGNTEIKVAANLTASARLAQDSQGCPWFSTKSCRIALLSAKTNLPSNMLPQVVSKFLDSSLQKVLPSLLCPAVDAVLNLMNAKFTTMTSTIPLGTAGTLRYALLNLPVTSETFIQLDLRTILHKEEGEEVDLPADQPSPTSLPPKREAATQLILSAGFLGAELSVMQASFSLNISNNMILGLPPLVTTTLGALIPELSMVLPPSQPLVIEMRETNPPLVTITPDKSIVHLFSTAKFWVSSLDSDLGSLFVLDVHSDLRAHFAVVEERLQLSLALDRTMGYVHHPSVFQELPLNRVLADIIHVAYVPSIN</sequence>
<dbReference type="PANTHER" id="PTHR46019">
    <property type="entry name" value="BPI FOLD-CONTAINING FAMILY B MEMBER 4-RELATED"/>
    <property type="match status" value="1"/>
</dbReference>
<comment type="caution">
    <text evidence="3">The sequence shown here is derived from an EMBL/GenBank/DDBJ whole genome shotgun (WGS) entry which is preliminary data.</text>
</comment>
<feature type="non-terminal residue" evidence="3">
    <location>
        <position position="343"/>
    </location>
</feature>
<reference evidence="3 4" key="1">
    <citation type="submission" date="2019-09" db="EMBL/GenBank/DDBJ databases">
        <title>Bird 10,000 Genomes (B10K) Project - Family phase.</title>
        <authorList>
            <person name="Zhang G."/>
        </authorList>
    </citation>
    <scope>NUCLEOTIDE SEQUENCE [LARGE SCALE GENOMIC DNA]</scope>
    <source>
        <strain evidence="3">OUT-0051</strain>
        <tissue evidence="3">Kidney</tissue>
    </source>
</reference>
<dbReference type="SUPFAM" id="SSF55394">
    <property type="entry name" value="Bactericidal permeability-increasing protein, BPI"/>
    <property type="match status" value="2"/>
</dbReference>
<organism evidence="3 4">
    <name type="scientific">Asarcornis scutulata</name>
    <dbReference type="NCBI Taxonomy" id="75869"/>
    <lineage>
        <taxon>Eukaryota</taxon>
        <taxon>Metazoa</taxon>
        <taxon>Chordata</taxon>
        <taxon>Craniata</taxon>
        <taxon>Vertebrata</taxon>
        <taxon>Euteleostomi</taxon>
        <taxon>Archelosauria</taxon>
        <taxon>Archosauria</taxon>
        <taxon>Dinosauria</taxon>
        <taxon>Saurischia</taxon>
        <taxon>Theropoda</taxon>
        <taxon>Coelurosauria</taxon>
        <taxon>Aves</taxon>
        <taxon>Neognathae</taxon>
        <taxon>Galloanserae</taxon>
        <taxon>Anseriformes</taxon>
        <taxon>Anatidae</taxon>
        <taxon>Anatinae</taxon>
        <taxon>Asarcornis</taxon>
    </lineage>
</organism>
<protein>
    <submittedName>
        <fullName evidence="3">BPIB6 protein</fullName>
    </submittedName>
</protein>
<accession>A0A7K7L525</accession>
<evidence type="ECO:0000313" key="4">
    <source>
        <dbReference type="Proteomes" id="UP000525565"/>
    </source>
</evidence>
<dbReference type="InterPro" id="IPR001124">
    <property type="entry name" value="Lipid-bd_serum_glycop_C"/>
</dbReference>
<evidence type="ECO:0000313" key="3">
    <source>
        <dbReference type="EMBL" id="NWZ25419.1"/>
    </source>
</evidence>
<dbReference type="Proteomes" id="UP000525565">
    <property type="component" value="Unassembled WGS sequence"/>
</dbReference>
<gene>
    <name evidence="3" type="primary">Bpifb6</name>
    <name evidence="3" type="ORF">ASASCU_R08999</name>
</gene>
<dbReference type="PANTHER" id="PTHR46019:SF2">
    <property type="entry name" value="BPI FOLD-CONTAINING FAMILY B MEMBER 6"/>
    <property type="match status" value="1"/>
</dbReference>
<proteinExistence type="predicted"/>
<feature type="non-terminal residue" evidence="3">
    <location>
        <position position="1"/>
    </location>
</feature>
<dbReference type="InterPro" id="IPR017942">
    <property type="entry name" value="Lipid-bd_serum_glycop_N"/>
</dbReference>
<dbReference type="Pfam" id="PF01273">
    <property type="entry name" value="LBP_BPI_CETP"/>
    <property type="match status" value="1"/>
</dbReference>